<keyword evidence="7 8" id="KW-0472">Membrane</keyword>
<dbReference type="STRING" id="1434700.SAMN06296427_10820"/>
<dbReference type="GO" id="GO:0016763">
    <property type="term" value="F:pentosyltransferase activity"/>
    <property type="evidence" value="ECO:0007669"/>
    <property type="project" value="TreeGrafter"/>
</dbReference>
<dbReference type="InterPro" id="IPR050297">
    <property type="entry name" value="LipidA_mod_glycosyltrf_83"/>
</dbReference>
<evidence type="ECO:0000256" key="7">
    <source>
        <dbReference type="ARBA" id="ARBA00023136"/>
    </source>
</evidence>
<dbReference type="Proteomes" id="UP000192393">
    <property type="component" value="Unassembled WGS sequence"/>
</dbReference>
<dbReference type="AlphaFoldDB" id="A0A1W2C0X2"/>
<dbReference type="InterPro" id="IPR038731">
    <property type="entry name" value="RgtA/B/C-like"/>
</dbReference>
<gene>
    <name evidence="10" type="ORF">SAMN06296427_10820</name>
</gene>
<dbReference type="OrthoDB" id="9813729at2"/>
<organism evidence="10 11">
    <name type="scientific">Moheibacter sediminis</name>
    <dbReference type="NCBI Taxonomy" id="1434700"/>
    <lineage>
        <taxon>Bacteria</taxon>
        <taxon>Pseudomonadati</taxon>
        <taxon>Bacteroidota</taxon>
        <taxon>Flavobacteriia</taxon>
        <taxon>Flavobacteriales</taxon>
        <taxon>Weeksellaceae</taxon>
        <taxon>Moheibacter</taxon>
    </lineage>
</organism>
<dbReference type="RefSeq" id="WP_084017904.1">
    <property type="nucleotide sequence ID" value="NZ_FWXS01000008.1"/>
</dbReference>
<keyword evidence="4 10" id="KW-0808">Transferase</keyword>
<evidence type="ECO:0000313" key="11">
    <source>
        <dbReference type="Proteomes" id="UP000192393"/>
    </source>
</evidence>
<feature type="transmembrane region" description="Helical" evidence="8">
    <location>
        <begin position="182"/>
        <end position="202"/>
    </location>
</feature>
<feature type="transmembrane region" description="Helical" evidence="8">
    <location>
        <begin position="144"/>
        <end position="170"/>
    </location>
</feature>
<feature type="transmembrane region" description="Helical" evidence="8">
    <location>
        <begin position="262"/>
        <end position="278"/>
    </location>
</feature>
<keyword evidence="3 10" id="KW-0328">Glycosyltransferase</keyword>
<keyword evidence="2" id="KW-1003">Cell membrane</keyword>
<evidence type="ECO:0000256" key="4">
    <source>
        <dbReference type="ARBA" id="ARBA00022679"/>
    </source>
</evidence>
<dbReference type="GO" id="GO:0005886">
    <property type="term" value="C:plasma membrane"/>
    <property type="evidence" value="ECO:0007669"/>
    <property type="project" value="UniProtKB-SubCell"/>
</dbReference>
<dbReference type="Pfam" id="PF13231">
    <property type="entry name" value="PMT_2"/>
    <property type="match status" value="1"/>
</dbReference>
<feature type="domain" description="Glycosyltransferase RgtA/B/C/D-like" evidence="9">
    <location>
        <begin position="46"/>
        <end position="199"/>
    </location>
</feature>
<feature type="transmembrane region" description="Helical" evidence="8">
    <location>
        <begin position="230"/>
        <end position="250"/>
    </location>
</feature>
<proteinExistence type="predicted"/>
<evidence type="ECO:0000313" key="10">
    <source>
        <dbReference type="EMBL" id="SMC78378.1"/>
    </source>
</evidence>
<evidence type="ECO:0000256" key="2">
    <source>
        <dbReference type="ARBA" id="ARBA00022475"/>
    </source>
</evidence>
<evidence type="ECO:0000256" key="6">
    <source>
        <dbReference type="ARBA" id="ARBA00022989"/>
    </source>
</evidence>
<feature type="transmembrane region" description="Helical" evidence="8">
    <location>
        <begin position="330"/>
        <end position="349"/>
    </location>
</feature>
<keyword evidence="6 8" id="KW-1133">Transmembrane helix</keyword>
<feature type="transmembrane region" description="Helical" evidence="8">
    <location>
        <begin position="66"/>
        <end position="87"/>
    </location>
</feature>
<dbReference type="GO" id="GO:0009103">
    <property type="term" value="P:lipopolysaccharide biosynthetic process"/>
    <property type="evidence" value="ECO:0007669"/>
    <property type="project" value="UniProtKB-ARBA"/>
</dbReference>
<evidence type="ECO:0000256" key="3">
    <source>
        <dbReference type="ARBA" id="ARBA00022676"/>
    </source>
</evidence>
<feature type="transmembrane region" description="Helical" evidence="8">
    <location>
        <begin position="284"/>
        <end position="302"/>
    </location>
</feature>
<evidence type="ECO:0000256" key="1">
    <source>
        <dbReference type="ARBA" id="ARBA00004651"/>
    </source>
</evidence>
<dbReference type="PANTHER" id="PTHR33908">
    <property type="entry name" value="MANNOSYLTRANSFERASE YKCB-RELATED"/>
    <property type="match status" value="1"/>
</dbReference>
<evidence type="ECO:0000256" key="5">
    <source>
        <dbReference type="ARBA" id="ARBA00022692"/>
    </source>
</evidence>
<sequence>MPDKRLIIGILIMLTVNILQAFFTPISEDEAYYWLWSQNLDWGYFDHPPMVAWWISLGYSIFQNELGVRLVTVLLNSFSYFFLWEILKPKTRNQVKLFWTSVLSVLIIHFFSFITTPDAPLLFFTLLYLYVLQKFISNQNLTNTLLLGFSMAGLVYSKYHGILVIIFTLIPLIKDFYQNKKLYGAILFGIVLYLPHTIWIITHDFSPLRYHFMERSADDSFQWQRVLNYFGMYFMGAAPMLSYFIFNSIFRFKSKDLFRKSILSLAVIPGIFFLFSLLKDNVQPQWLLISFIAMILLMYWNYSETQDTSIEYQDVEFLNQNARGKRQNNLLIGLGIAGIALVLALRILIAVPSISPFTKNEIFAENAGKLNPVNPVFEKYQEASVYNFFHPDQRAVVHRTLGNRKSQFDLWNWEEEMNGKTITFISPWTQSENSFKGFKNRDYFLKVIPEYETYHLVEVKTLTNLETAAGEKINLGLKITNYHSREIEIGGNSNLQFTVNYYQDFQYNILYSPLVEMGKIILAPGEELDIQISFLNISKPGDYKACVGINNSQIGTTYVSNVVNLNVK</sequence>
<keyword evidence="11" id="KW-1185">Reference proteome</keyword>
<evidence type="ECO:0000259" key="9">
    <source>
        <dbReference type="Pfam" id="PF13231"/>
    </source>
</evidence>
<keyword evidence="5 8" id="KW-0812">Transmembrane</keyword>
<dbReference type="EMBL" id="FWXS01000008">
    <property type="protein sequence ID" value="SMC78378.1"/>
    <property type="molecule type" value="Genomic_DNA"/>
</dbReference>
<comment type="subcellular location">
    <subcellularLocation>
        <location evidence="1">Cell membrane</location>
        <topology evidence="1">Multi-pass membrane protein</topology>
    </subcellularLocation>
</comment>
<reference evidence="10 11" key="1">
    <citation type="submission" date="2017-04" db="EMBL/GenBank/DDBJ databases">
        <authorList>
            <person name="Afonso C.L."/>
            <person name="Miller P.J."/>
            <person name="Scott M.A."/>
            <person name="Spackman E."/>
            <person name="Goraichik I."/>
            <person name="Dimitrov K.M."/>
            <person name="Suarez D.L."/>
            <person name="Swayne D.E."/>
        </authorList>
    </citation>
    <scope>NUCLEOTIDE SEQUENCE [LARGE SCALE GENOMIC DNA]</scope>
    <source>
        <strain evidence="10 11">CGMCC 1.12708</strain>
    </source>
</reference>
<name>A0A1W2C0X2_9FLAO</name>
<feature type="transmembrane region" description="Helical" evidence="8">
    <location>
        <begin position="99"/>
        <end position="132"/>
    </location>
</feature>
<evidence type="ECO:0000256" key="8">
    <source>
        <dbReference type="SAM" id="Phobius"/>
    </source>
</evidence>
<accession>A0A1W2C0X2</accession>
<protein>
    <submittedName>
        <fullName evidence="10">Dolichyl-phosphate-mannose-protein mannosyltransferase</fullName>
    </submittedName>
</protein>
<dbReference type="PANTHER" id="PTHR33908:SF11">
    <property type="entry name" value="MEMBRANE PROTEIN"/>
    <property type="match status" value="1"/>
</dbReference>